<keyword evidence="7 8" id="KW-0998">Cell outer membrane</keyword>
<dbReference type="AlphaFoldDB" id="A0A840WHW2"/>
<comment type="function">
    <text evidence="8">Part of the outer membrane protein assembly complex, which is involved in assembly and insertion of beta-barrel proteins into the outer membrane.</text>
</comment>
<dbReference type="Gene3D" id="3.10.20.310">
    <property type="entry name" value="membrane protein fhac"/>
    <property type="match status" value="5"/>
</dbReference>
<keyword evidence="12" id="KW-1185">Reference proteome</keyword>
<evidence type="ECO:0000256" key="7">
    <source>
        <dbReference type="ARBA" id="ARBA00023237"/>
    </source>
</evidence>
<comment type="subcellular location">
    <subcellularLocation>
        <location evidence="8">Cell outer membrane</location>
    </subcellularLocation>
    <subcellularLocation>
        <location evidence="1">Membrane</location>
    </subcellularLocation>
</comment>
<keyword evidence="5 8" id="KW-0677">Repeat</keyword>
<feature type="domain" description="POTRA" evidence="10">
    <location>
        <begin position="355"/>
        <end position="428"/>
    </location>
</feature>
<evidence type="ECO:0000256" key="8">
    <source>
        <dbReference type="HAMAP-Rule" id="MF_01430"/>
    </source>
</evidence>
<proteinExistence type="inferred from homology"/>
<evidence type="ECO:0000259" key="10">
    <source>
        <dbReference type="PROSITE" id="PS51779"/>
    </source>
</evidence>
<dbReference type="PROSITE" id="PS51779">
    <property type="entry name" value="POTRA"/>
    <property type="match status" value="3"/>
</dbReference>
<accession>A0A840WHW2</accession>
<dbReference type="PANTHER" id="PTHR12815">
    <property type="entry name" value="SORTING AND ASSEMBLY MACHINERY SAMM50 PROTEIN FAMILY MEMBER"/>
    <property type="match status" value="1"/>
</dbReference>
<dbReference type="Proteomes" id="UP000553766">
    <property type="component" value="Unassembled WGS sequence"/>
</dbReference>
<evidence type="ECO:0000256" key="1">
    <source>
        <dbReference type="ARBA" id="ARBA00004370"/>
    </source>
</evidence>
<evidence type="ECO:0000256" key="2">
    <source>
        <dbReference type="ARBA" id="ARBA00022452"/>
    </source>
</evidence>
<dbReference type="HAMAP" id="MF_01430">
    <property type="entry name" value="OM_assembly_BamA"/>
    <property type="match status" value="1"/>
</dbReference>
<feature type="domain" description="POTRA" evidence="10">
    <location>
        <begin position="34"/>
        <end position="101"/>
    </location>
</feature>
<dbReference type="PANTHER" id="PTHR12815:SF23">
    <property type="entry name" value="OUTER MEMBRANE PROTEIN ASSEMBLY FACTOR BAMA"/>
    <property type="match status" value="1"/>
</dbReference>
<dbReference type="GO" id="GO:0051205">
    <property type="term" value="P:protein insertion into membrane"/>
    <property type="evidence" value="ECO:0007669"/>
    <property type="project" value="UniProtKB-UniRule"/>
</dbReference>
<reference evidence="11 12" key="1">
    <citation type="submission" date="2020-08" db="EMBL/GenBank/DDBJ databases">
        <title>Genomic Encyclopedia of Type Strains, Phase IV (KMG-IV): sequencing the most valuable type-strain genomes for metagenomic binning, comparative biology and taxonomic classification.</title>
        <authorList>
            <person name="Goeker M."/>
        </authorList>
    </citation>
    <scope>NUCLEOTIDE SEQUENCE [LARGE SCALE GENOMIC DNA]</scope>
    <source>
        <strain evidence="11 12">DSM 103377</strain>
    </source>
</reference>
<dbReference type="InterPro" id="IPR039910">
    <property type="entry name" value="D15-like"/>
</dbReference>
<evidence type="ECO:0000256" key="3">
    <source>
        <dbReference type="ARBA" id="ARBA00022692"/>
    </source>
</evidence>
<dbReference type="Pfam" id="PF01103">
    <property type="entry name" value="Omp85"/>
    <property type="match status" value="1"/>
</dbReference>
<evidence type="ECO:0000313" key="12">
    <source>
        <dbReference type="Proteomes" id="UP000553766"/>
    </source>
</evidence>
<dbReference type="InterPro" id="IPR023707">
    <property type="entry name" value="OM_assembly_BamA"/>
</dbReference>
<dbReference type="PIRSF" id="PIRSF006076">
    <property type="entry name" value="OM_assembly_OMP85"/>
    <property type="match status" value="1"/>
</dbReference>
<dbReference type="Pfam" id="PF07244">
    <property type="entry name" value="POTRA"/>
    <property type="match status" value="5"/>
</dbReference>
<dbReference type="GO" id="GO:0043165">
    <property type="term" value="P:Gram-negative-bacterium-type cell outer membrane assembly"/>
    <property type="evidence" value="ECO:0007669"/>
    <property type="project" value="UniProtKB-UniRule"/>
</dbReference>
<organism evidence="11 12">
    <name type="scientific">Rubricella aquisinus</name>
    <dbReference type="NCBI Taxonomy" id="2028108"/>
    <lineage>
        <taxon>Bacteria</taxon>
        <taxon>Pseudomonadati</taxon>
        <taxon>Pseudomonadota</taxon>
        <taxon>Alphaproteobacteria</taxon>
        <taxon>Rhodobacterales</taxon>
        <taxon>Paracoccaceae</taxon>
        <taxon>Rubricella</taxon>
    </lineage>
</organism>
<evidence type="ECO:0000256" key="6">
    <source>
        <dbReference type="ARBA" id="ARBA00023136"/>
    </source>
</evidence>
<name>A0A840WHW2_9RHOB</name>
<sequence>MTGLRALAGSVAILALTVQGDGVFNANAQTAPILTIQRIEIEGERRIDPSTIVTYSGLSRGQAVSPRDLNDALGRIFETGLFEDVVVTPTADGVLITVVENPTVNRIAFEGNELVPDEALERAVRLQPRRAFNRSTVESDAQAIVEAYRGAGRFNATVNPVIIRQPDNRVDVVFEIVEGEVTEVERILFIGNRVFSDGELRDVIDTRQAGFLSGLFSSDNYSADRLNVDQEQLRQFYLNRGYADFDVTSTLAELNDARDGFIVTFTVSEGPLYRFGDVSIRSNTPGLGPDRFEGTLRSISGEAFDQRTIEDTIEEMTARAGDLGYAFTEVVPRVTRNTEDRTIDLVFEVQDGDRIFVERIDIVGNTATLDRVIRREFNVVEGDVFDARSIARTEDRLRALGFFSNVEVSARRGSQPDRAVVRAEVEDQLTGSVDFGVEYSSSTGLGGTIGLVENNFLGRGQRVAIDVSVGDQEQAASFSFTEPRFLDRDLALGLDVFSTRENRDTASFQESSTGFQPRVGFPISDVGSLSLRYRLSEDEIFGATDTNTVSKLIRDEQGTRTTSSFGATYVHDQRNSAFAPTDGYILTLSGDVAGLGGDTEYLQAIAKAKWHTAFRDEEVTAHLELEVGSIFSDGGTRVTDRFFLGGSSFRGFSFGGFGPRDRDTSGATSVDSALGGKNYLVARAQTAFPIGNSADAGLHFGVFANAGALWGLDATSAPAEAGVRGAFSVDDSPVPRVSAGVTVFWDSAIGPLRIDFAEAIVKEPGDDTEFFRLGAGRRF</sequence>
<comment type="caution">
    <text evidence="11">The sequence shown here is derived from an EMBL/GenBank/DDBJ whole genome shotgun (WGS) entry which is preliminary data.</text>
</comment>
<dbReference type="InterPro" id="IPR010827">
    <property type="entry name" value="BamA/TamA_POTRA"/>
</dbReference>
<dbReference type="EMBL" id="JACIJS010000002">
    <property type="protein sequence ID" value="MBB5514718.1"/>
    <property type="molecule type" value="Genomic_DNA"/>
</dbReference>
<feature type="domain" description="POTRA" evidence="10">
    <location>
        <begin position="102"/>
        <end position="179"/>
    </location>
</feature>
<comment type="similarity">
    <text evidence="8">Belongs to the BamA family.</text>
</comment>
<evidence type="ECO:0000313" key="11">
    <source>
        <dbReference type="EMBL" id="MBB5514718.1"/>
    </source>
</evidence>
<dbReference type="Gene3D" id="2.40.160.50">
    <property type="entry name" value="membrane protein fhac: a member of the omp85/tpsb transporter family"/>
    <property type="match status" value="1"/>
</dbReference>
<dbReference type="NCBIfam" id="TIGR03303">
    <property type="entry name" value="OM_YaeT"/>
    <property type="match status" value="1"/>
</dbReference>
<keyword evidence="3 8" id="KW-0812">Transmembrane</keyword>
<dbReference type="GO" id="GO:0009279">
    <property type="term" value="C:cell outer membrane"/>
    <property type="evidence" value="ECO:0007669"/>
    <property type="project" value="UniProtKB-SubCell"/>
</dbReference>
<evidence type="ECO:0000256" key="4">
    <source>
        <dbReference type="ARBA" id="ARBA00022729"/>
    </source>
</evidence>
<comment type="subunit">
    <text evidence="8">Part of the Bam complex.</text>
</comment>
<keyword evidence="4 8" id="KW-0732">Signal</keyword>
<dbReference type="InterPro" id="IPR034746">
    <property type="entry name" value="POTRA"/>
</dbReference>
<gene>
    <name evidence="8" type="primary">bamA</name>
    <name evidence="11" type="ORF">FHS89_000724</name>
</gene>
<evidence type="ECO:0000256" key="9">
    <source>
        <dbReference type="NCBIfam" id="TIGR03303"/>
    </source>
</evidence>
<protein>
    <recommendedName>
        <fullName evidence="8 9">Outer membrane protein assembly factor BamA</fullName>
    </recommendedName>
</protein>
<keyword evidence="2 8" id="KW-1134">Transmembrane beta strand</keyword>
<dbReference type="InterPro" id="IPR000184">
    <property type="entry name" value="Bac_surfAg_D15"/>
</dbReference>
<dbReference type="RefSeq" id="WP_184008625.1">
    <property type="nucleotide sequence ID" value="NZ_JACIJS010000002.1"/>
</dbReference>
<evidence type="ECO:0000256" key="5">
    <source>
        <dbReference type="ARBA" id="ARBA00022737"/>
    </source>
</evidence>
<keyword evidence="6 8" id="KW-0472">Membrane</keyword>